<evidence type="ECO:0000256" key="2">
    <source>
        <dbReference type="ARBA" id="ARBA00012438"/>
    </source>
</evidence>
<dbReference type="Gene3D" id="3.30.565.10">
    <property type="entry name" value="Histidine kinase-like ATPase, C-terminal domain"/>
    <property type="match status" value="1"/>
</dbReference>
<accession>A0ABY1NUP8</accession>
<dbReference type="EMBL" id="FXUB01000006">
    <property type="protein sequence ID" value="SMP18475.1"/>
    <property type="molecule type" value="Genomic_DNA"/>
</dbReference>
<dbReference type="PROSITE" id="PS50109">
    <property type="entry name" value="HIS_KIN"/>
    <property type="match status" value="1"/>
</dbReference>
<dbReference type="InterPro" id="IPR036890">
    <property type="entry name" value="HATPase_C_sf"/>
</dbReference>
<dbReference type="InterPro" id="IPR004358">
    <property type="entry name" value="Sig_transdc_His_kin-like_C"/>
</dbReference>
<feature type="transmembrane region" description="Helical" evidence="9">
    <location>
        <begin position="16"/>
        <end position="36"/>
    </location>
</feature>
<keyword evidence="12" id="KW-1185">Reference proteome</keyword>
<comment type="caution">
    <text evidence="11">The sequence shown here is derived from an EMBL/GenBank/DDBJ whole genome shotgun (WGS) entry which is preliminary data.</text>
</comment>
<keyword evidence="4" id="KW-0808">Transferase</keyword>
<keyword evidence="8" id="KW-0902">Two-component regulatory system</keyword>
<feature type="transmembrane region" description="Helical" evidence="9">
    <location>
        <begin position="108"/>
        <end position="131"/>
    </location>
</feature>
<comment type="catalytic activity">
    <reaction evidence="1">
        <text>ATP + protein L-histidine = ADP + protein N-phospho-L-histidine.</text>
        <dbReference type="EC" id="2.7.13.3"/>
    </reaction>
</comment>
<dbReference type="Proteomes" id="UP001157911">
    <property type="component" value="Unassembled WGS sequence"/>
</dbReference>
<keyword evidence="9" id="KW-0812">Transmembrane</keyword>
<dbReference type="InterPro" id="IPR005467">
    <property type="entry name" value="His_kinase_dom"/>
</dbReference>
<dbReference type="PANTHER" id="PTHR43065">
    <property type="entry name" value="SENSOR HISTIDINE KINASE"/>
    <property type="match status" value="1"/>
</dbReference>
<keyword evidence="3" id="KW-0597">Phosphoprotein</keyword>
<organism evidence="11 12">
    <name type="scientific">Desulfurobacterium pacificum</name>
    <dbReference type="NCBI Taxonomy" id="240166"/>
    <lineage>
        <taxon>Bacteria</taxon>
        <taxon>Pseudomonadati</taxon>
        <taxon>Aquificota</taxon>
        <taxon>Aquificia</taxon>
        <taxon>Desulfurobacteriales</taxon>
        <taxon>Desulfurobacteriaceae</taxon>
        <taxon>Desulfurobacterium</taxon>
    </lineage>
</organism>
<dbReference type="InterPro" id="IPR036097">
    <property type="entry name" value="HisK_dim/P_sf"/>
</dbReference>
<dbReference type="SMART" id="SM00387">
    <property type="entry name" value="HATPase_c"/>
    <property type="match status" value="1"/>
</dbReference>
<keyword evidence="9" id="KW-1133">Transmembrane helix</keyword>
<dbReference type="Gene3D" id="1.10.287.130">
    <property type="match status" value="1"/>
</dbReference>
<name>A0ABY1NUP8_9BACT</name>
<feature type="transmembrane region" description="Helical" evidence="9">
    <location>
        <begin position="48"/>
        <end position="67"/>
    </location>
</feature>
<proteinExistence type="predicted"/>
<dbReference type="SUPFAM" id="SSF47384">
    <property type="entry name" value="Homodimeric domain of signal transducing histidine kinase"/>
    <property type="match status" value="1"/>
</dbReference>
<dbReference type="RefSeq" id="WP_283401034.1">
    <property type="nucleotide sequence ID" value="NZ_FXUB01000006.1"/>
</dbReference>
<dbReference type="SUPFAM" id="SSF55874">
    <property type="entry name" value="ATPase domain of HSP90 chaperone/DNA topoisomerase II/histidine kinase"/>
    <property type="match status" value="1"/>
</dbReference>
<gene>
    <name evidence="11" type="ORF">SAMN06265339_1595</name>
</gene>
<dbReference type="CDD" id="cd00082">
    <property type="entry name" value="HisKA"/>
    <property type="match status" value="1"/>
</dbReference>
<keyword evidence="6 11" id="KW-0418">Kinase</keyword>
<reference evidence="11 12" key="1">
    <citation type="submission" date="2017-05" db="EMBL/GenBank/DDBJ databases">
        <authorList>
            <person name="Varghese N."/>
            <person name="Submissions S."/>
        </authorList>
    </citation>
    <scope>NUCLEOTIDE SEQUENCE [LARGE SCALE GENOMIC DNA]</scope>
    <source>
        <strain evidence="11 12">DSM 15522</strain>
    </source>
</reference>
<dbReference type="PRINTS" id="PR00344">
    <property type="entry name" value="BCTRLSENSOR"/>
</dbReference>
<evidence type="ECO:0000256" key="9">
    <source>
        <dbReference type="SAM" id="Phobius"/>
    </source>
</evidence>
<evidence type="ECO:0000256" key="8">
    <source>
        <dbReference type="ARBA" id="ARBA00023012"/>
    </source>
</evidence>
<evidence type="ECO:0000259" key="10">
    <source>
        <dbReference type="PROSITE" id="PS50109"/>
    </source>
</evidence>
<protein>
    <recommendedName>
        <fullName evidence="2">histidine kinase</fullName>
        <ecNumber evidence="2">2.7.13.3</ecNumber>
    </recommendedName>
</protein>
<evidence type="ECO:0000256" key="5">
    <source>
        <dbReference type="ARBA" id="ARBA00022741"/>
    </source>
</evidence>
<dbReference type="EC" id="2.7.13.3" evidence="2"/>
<dbReference type="PANTHER" id="PTHR43065:SF10">
    <property type="entry name" value="PEROXIDE STRESS-ACTIVATED HISTIDINE KINASE MAK3"/>
    <property type="match status" value="1"/>
</dbReference>
<feature type="transmembrane region" description="Helical" evidence="9">
    <location>
        <begin position="79"/>
        <end position="101"/>
    </location>
</feature>
<evidence type="ECO:0000313" key="11">
    <source>
        <dbReference type="EMBL" id="SMP18475.1"/>
    </source>
</evidence>
<evidence type="ECO:0000313" key="12">
    <source>
        <dbReference type="Proteomes" id="UP001157911"/>
    </source>
</evidence>
<keyword evidence="7" id="KW-0067">ATP-binding</keyword>
<dbReference type="InterPro" id="IPR003661">
    <property type="entry name" value="HisK_dim/P_dom"/>
</dbReference>
<feature type="domain" description="Histidine kinase" evidence="10">
    <location>
        <begin position="194"/>
        <end position="389"/>
    </location>
</feature>
<evidence type="ECO:0000256" key="4">
    <source>
        <dbReference type="ARBA" id="ARBA00022679"/>
    </source>
</evidence>
<evidence type="ECO:0000256" key="7">
    <source>
        <dbReference type="ARBA" id="ARBA00022840"/>
    </source>
</evidence>
<evidence type="ECO:0000256" key="6">
    <source>
        <dbReference type="ARBA" id="ARBA00022777"/>
    </source>
</evidence>
<keyword evidence="5" id="KW-0547">Nucleotide-binding</keyword>
<evidence type="ECO:0000256" key="3">
    <source>
        <dbReference type="ARBA" id="ARBA00022553"/>
    </source>
</evidence>
<dbReference type="Pfam" id="PF02518">
    <property type="entry name" value="HATPase_c"/>
    <property type="match status" value="1"/>
</dbReference>
<dbReference type="InterPro" id="IPR003594">
    <property type="entry name" value="HATPase_dom"/>
</dbReference>
<evidence type="ECO:0000256" key="1">
    <source>
        <dbReference type="ARBA" id="ARBA00000085"/>
    </source>
</evidence>
<feature type="transmembrane region" description="Helical" evidence="9">
    <location>
        <begin position="137"/>
        <end position="159"/>
    </location>
</feature>
<keyword evidence="9" id="KW-0472">Membrane</keyword>
<dbReference type="GO" id="GO:0016301">
    <property type="term" value="F:kinase activity"/>
    <property type="evidence" value="ECO:0007669"/>
    <property type="project" value="UniProtKB-KW"/>
</dbReference>
<sequence length="391" mass="44571">MKEIESSNLFPDRLYLIYRVGRLAFSSGIFFLFLSLSSISKLPVAPSSLFILGIYVIVSVALLLFSKKPYTFEFLLDEAVIFTLVASNVLNYNFFSIFLIFPVFFSTIILGSISGTTSLIFGLFLHIIFFLQKHNEGIATGVQTVLNSTALIAMFVAGLKLERKLKSQAFYIKELEKEKERTEFYKRLYEISANMAHEIKNPLASIKGALELIKEGKQNERLLEIIFKETDRLDRIVKDFLHLSRPSSPIKTEIFLPEAFQEILQSLQHFGKNYKLDVEPIKFKTDARGFYSTIENIVRNAFQWADSKVEIHCHKNNHTLEIIVEDDGPGIPEEEREKIFEPFYSKNPNGSGLGLSIVNKFILENKGTVKVEKSKLGGARFVVRLPLSEEV</sequence>
<dbReference type="SMART" id="SM00388">
    <property type="entry name" value="HisKA"/>
    <property type="match status" value="1"/>
</dbReference>
<dbReference type="Pfam" id="PF00512">
    <property type="entry name" value="HisKA"/>
    <property type="match status" value="1"/>
</dbReference>